<feature type="transmembrane region" description="Helical" evidence="10">
    <location>
        <begin position="1381"/>
        <end position="1406"/>
    </location>
</feature>
<evidence type="ECO:0000256" key="3">
    <source>
        <dbReference type="ARBA" id="ARBA00022448"/>
    </source>
</evidence>
<feature type="transmembrane region" description="Helical" evidence="10">
    <location>
        <begin position="662"/>
        <end position="682"/>
    </location>
</feature>
<dbReference type="Pfam" id="PF12698">
    <property type="entry name" value="ABC2_membrane_3"/>
    <property type="match status" value="2"/>
</dbReference>
<dbReference type="PROSITE" id="PS50893">
    <property type="entry name" value="ABC_TRANSPORTER_2"/>
    <property type="match status" value="2"/>
</dbReference>
<keyword evidence="7 10" id="KW-1133">Transmembrane helix</keyword>
<accession>A0A7G2C207</accession>
<comment type="subcellular location">
    <subcellularLocation>
        <location evidence="1">Membrane</location>
        <topology evidence="1">Multi-pass membrane protein</topology>
    </subcellularLocation>
</comment>
<evidence type="ECO:0000256" key="10">
    <source>
        <dbReference type="SAM" id="Phobius"/>
    </source>
</evidence>
<evidence type="ECO:0000256" key="1">
    <source>
        <dbReference type="ARBA" id="ARBA00004141"/>
    </source>
</evidence>
<dbReference type="InterPro" id="IPR017871">
    <property type="entry name" value="ABC_transporter-like_CS"/>
</dbReference>
<feature type="transmembrane region" description="Helical" evidence="10">
    <location>
        <begin position="1450"/>
        <end position="1475"/>
    </location>
</feature>
<dbReference type="InterPro" id="IPR026082">
    <property type="entry name" value="ABCA"/>
</dbReference>
<dbReference type="VEuPathDB" id="TriTrypDB:ADEAN_000017500"/>
<dbReference type="CDD" id="cd03263">
    <property type="entry name" value="ABC_subfamily_A"/>
    <property type="match status" value="2"/>
</dbReference>
<feature type="region of interest" description="Disordered" evidence="9">
    <location>
        <begin position="166"/>
        <end position="212"/>
    </location>
</feature>
<name>A0A7G2C207_9TRYP</name>
<keyword evidence="13" id="KW-1185">Reference proteome</keyword>
<dbReference type="GO" id="GO:0016020">
    <property type="term" value="C:membrane"/>
    <property type="evidence" value="ECO:0007669"/>
    <property type="project" value="UniProtKB-SubCell"/>
</dbReference>
<dbReference type="Pfam" id="PF23321">
    <property type="entry name" value="R1_ABCA1"/>
    <property type="match status" value="1"/>
</dbReference>
<feature type="transmembrane region" description="Helical" evidence="10">
    <location>
        <begin position="1418"/>
        <end position="1444"/>
    </location>
</feature>
<evidence type="ECO:0000256" key="5">
    <source>
        <dbReference type="ARBA" id="ARBA00022741"/>
    </source>
</evidence>
<dbReference type="InterPro" id="IPR003439">
    <property type="entry name" value="ABC_transporter-like_ATP-bd"/>
</dbReference>
<feature type="transmembrane region" description="Helical" evidence="10">
    <location>
        <begin position="1487"/>
        <end position="1510"/>
    </location>
</feature>
<dbReference type="Gene3D" id="3.40.50.300">
    <property type="entry name" value="P-loop containing nucleotide triphosphate hydrolases"/>
    <property type="match status" value="2"/>
</dbReference>
<feature type="transmembrane region" description="Helical" evidence="10">
    <location>
        <begin position="85"/>
        <end position="109"/>
    </location>
</feature>
<feature type="transmembrane region" description="Helical" evidence="10">
    <location>
        <begin position="524"/>
        <end position="545"/>
    </location>
</feature>
<dbReference type="GO" id="GO:0140359">
    <property type="term" value="F:ABC-type transporter activity"/>
    <property type="evidence" value="ECO:0007669"/>
    <property type="project" value="InterPro"/>
</dbReference>
<keyword evidence="6" id="KW-0067">ATP-binding</keyword>
<evidence type="ECO:0000256" key="7">
    <source>
        <dbReference type="ARBA" id="ARBA00022989"/>
    </source>
</evidence>
<keyword evidence="3" id="KW-0813">Transport</keyword>
<dbReference type="PANTHER" id="PTHR19229">
    <property type="entry name" value="ATP-BINDING CASSETTE TRANSPORTER SUBFAMILY A ABCA"/>
    <property type="match status" value="1"/>
</dbReference>
<dbReference type="Pfam" id="PF00005">
    <property type="entry name" value="ABC_tran"/>
    <property type="match status" value="2"/>
</dbReference>
<feature type="domain" description="ABC transporter" evidence="11">
    <location>
        <begin position="796"/>
        <end position="1029"/>
    </location>
</feature>
<feature type="transmembrane region" description="Helical" evidence="10">
    <location>
        <begin position="703"/>
        <end position="725"/>
    </location>
</feature>
<keyword evidence="5" id="KW-0547">Nucleotide-binding</keyword>
<keyword evidence="8 10" id="KW-0472">Membrane</keyword>
<evidence type="ECO:0000313" key="12">
    <source>
        <dbReference type="EMBL" id="CAD2212763.1"/>
    </source>
</evidence>
<gene>
    <name evidence="12" type="ORF">ADEAN_000017500</name>
</gene>
<evidence type="ECO:0000259" key="11">
    <source>
        <dbReference type="PROSITE" id="PS50893"/>
    </source>
</evidence>
<dbReference type="SMART" id="SM00382">
    <property type="entry name" value="AAA"/>
    <property type="match status" value="2"/>
</dbReference>
<dbReference type="PANTHER" id="PTHR19229:SF262">
    <property type="entry name" value="TRANSPORTER, PUTATIVE-RELATED"/>
    <property type="match status" value="1"/>
</dbReference>
<dbReference type="PROSITE" id="PS00211">
    <property type="entry name" value="ABC_TRANSPORTER_1"/>
    <property type="match status" value="2"/>
</dbReference>
<feature type="compositionally biased region" description="Low complexity" evidence="9">
    <location>
        <begin position="194"/>
        <end position="207"/>
    </location>
</feature>
<feature type="domain" description="ABC transporter" evidence="11">
    <location>
        <begin position="1626"/>
        <end position="1861"/>
    </location>
</feature>
<dbReference type="InterPro" id="IPR013525">
    <property type="entry name" value="ABC2_TM"/>
</dbReference>
<evidence type="ECO:0000313" key="13">
    <source>
        <dbReference type="Proteomes" id="UP000515908"/>
    </source>
</evidence>
<dbReference type="GO" id="GO:0005319">
    <property type="term" value="F:lipid transporter activity"/>
    <property type="evidence" value="ECO:0007669"/>
    <property type="project" value="TreeGrafter"/>
</dbReference>
<feature type="transmembrane region" description="Helical" evidence="10">
    <location>
        <begin position="574"/>
        <end position="600"/>
    </location>
</feature>
<dbReference type="InterPro" id="IPR027417">
    <property type="entry name" value="P-loop_NTPase"/>
</dbReference>
<feature type="transmembrane region" description="Helical" evidence="10">
    <location>
        <begin position="634"/>
        <end position="656"/>
    </location>
</feature>
<dbReference type="GO" id="GO:0005524">
    <property type="term" value="F:ATP binding"/>
    <property type="evidence" value="ECO:0007669"/>
    <property type="project" value="UniProtKB-KW"/>
</dbReference>
<evidence type="ECO:0000256" key="4">
    <source>
        <dbReference type="ARBA" id="ARBA00022692"/>
    </source>
</evidence>
<sequence>MSATNPLRASALSSSRYEYEYELDNSFTGSYVGSDTSSTDATKSTISEEGYEDEVSVIDRDVRHIGWKQFKACLLRRVLQRRNSWVGLLLEILIPVIFALILLVLTLGFGKEKTASLTSFEPKKSFEEDNHNSLDFFYQFGLCSNTTLYDGIPTCADTLALILSPSPDDDSEDAGKGSKERKKKDPPKETSEEASSAAGSSSAPGQAGDEDMYINCSTTGQYDFDFLNYSYLNDDFDVDDEENKSKYPINEDNVPLRGLCGVFPLVTEFVNYNIAAFSRLDNLDNVIAFQWLLRSVPGLVSGSSGAATNFLSSAGLASSNSFSSLQANGNIMFAPKANIPDELIDYFYRYSKLFQYVFSRKRFIFDTVAEAEEVIQSHKYGRTMALVEIEKMDSTGLSLKLHMNQSALPDFQKNVDYEYLDGYENDRAEVFLASGTSALQQLVYQFYLQHKNYSGIDNYTRVLPPNPRLFEHRDPKTGNYVSGIENIVSQEAQADYMAAAAEDKSTFSLFTVVMYSGGTKKPHFLAVSAYLAAFFFSFFLFYPVTQMARHLVMDKEMRLTEAMQVMGLNPYINFAAWVVESVLLIFLTSVLITIILYFGVLQHSNFFLVFVVIFLFGLSVVPLAGIFASFFNTATVVSIFSPVAYAVLVCPYFLVFNMTPDIILGISIFSPSCFGALFEMLLRWDLGSGFRNKNLYSPLVDPHAVFLIIFLVADIIIYSLLMLYLDAVLPKQWGTRRHPLFFIKEPFQYFRDRCCPACCPSCWAREGRYDAESTEDGRDGDGMFESDAIPLEERALDIAGLCKIFKRGGKKFTAVDHFCWDMPLRGISVLLGHNGAGKSTLMNMLTGMLPPSEGECRVTGYSVRSELRQVRQQLGFCPQHNILWPDLNCREHLEFYGKIKGLKGEDLKSAVRWMLREVDLEAKEKYPAGALSGGQKRKLSIAVAFVGRNPLVCLDEPTAGLDVAARRHTWELLLRMSETTSVLLTTHFMDEADLLGDRIAMMSGGRLMCSGSSLYLKSRLGVGYNLTLAVDQSTDVESLNTFIGQCLPSSRLTDMTRREMTYQVPKHEENSFPGLFSSLEQENSWAYGMKGFSVATSSLEEVFIDVTSKTLTEEELNMLKPSNKNFDLVFDCEVKPRGCSLYAQQLKYSILKRLYYCRRDTTMMWFQIVSPVFFVLFAMLLGLSFRPKPTQTLNLDYHYPTRSEFVVSGCERLFNYSAVSDYLSDYDMELTDVGDTTSNRFEVWDYLADTRDSHSLDRYGAVSCPTSNDGPDQLVYAGVSDPVTLFYNTSSYFELAISTKEMYNYYLFSQRPEARIDTALVTLPQSESEQKASGVFKIFVTGVLIMIPYNIIHTSCISYIVRERANGTRHLQKLAGLNFLVYWFGSFVFDLAIYLVSTILIILLFLIFSQKDLVGKDAIGPCCVVFLIFGFVGTLFSYCASFLFSSPGGSQIAIMTFGLLTGFVMNIVAFVLEMLQQSGNVSKIVRFIFRVSPYFAVTEGIINLNIFSTFFAPQDPTQTRWSLDITLYDIIYMSAEIPVLIAVLLIIDSGCISRWCSRRKEEDIDNSEDVNHIFSRTPSFTDPPMSLSSFVESTFGDERSSVDSDVQRAEEHVKEKKEDSYAAVARRLKKTFKTSAGCCKKRQINAVDDLTFGTTTGEVFGLLGTNGAGKTTTISILCQQQKPTSGNVTVCGYDTVRDSNEAMLSIGYCPQFDATLDLMSVEEHLRVFCGIRGVAPFQQDELVEQLLQLSGLGKYRKVTSAALSGGNRRKLSFALSIIGGPPVLLLDEPSAGMDPVARRGLWSSIQSVSHCCSVLLTTHHLEEIEALADCVAIMVDGRMRCIGSKMHLKKKFGSGFEMSLRLLVPEGSPSFEAAKEFVMRYVSNTIPWSTLNEVRGNRLVYTLPAAVHLSEVFAHLQRDKDSLGISDYSVSQTTIEQVFMRVSEEALAEASEEAQDSE</sequence>
<evidence type="ECO:0000256" key="2">
    <source>
        <dbReference type="ARBA" id="ARBA00008869"/>
    </source>
</evidence>
<organism evidence="12 13">
    <name type="scientific">Angomonas deanei</name>
    <dbReference type="NCBI Taxonomy" id="59799"/>
    <lineage>
        <taxon>Eukaryota</taxon>
        <taxon>Discoba</taxon>
        <taxon>Euglenozoa</taxon>
        <taxon>Kinetoplastea</taxon>
        <taxon>Metakinetoplastina</taxon>
        <taxon>Trypanosomatida</taxon>
        <taxon>Trypanosomatidae</taxon>
        <taxon>Strigomonadinae</taxon>
        <taxon>Angomonas</taxon>
    </lineage>
</organism>
<feature type="transmembrane region" description="Helical" evidence="10">
    <location>
        <begin position="1164"/>
        <end position="1185"/>
    </location>
</feature>
<dbReference type="Proteomes" id="UP000515908">
    <property type="component" value="Chromosome 01"/>
</dbReference>
<dbReference type="SUPFAM" id="SSF52540">
    <property type="entry name" value="P-loop containing nucleoside triphosphate hydrolases"/>
    <property type="match status" value="2"/>
</dbReference>
<evidence type="ECO:0000256" key="8">
    <source>
        <dbReference type="ARBA" id="ARBA00023136"/>
    </source>
</evidence>
<dbReference type="GO" id="GO:0016887">
    <property type="term" value="F:ATP hydrolysis activity"/>
    <property type="evidence" value="ECO:0007669"/>
    <property type="project" value="InterPro"/>
</dbReference>
<comment type="similarity">
    <text evidence="2">Belongs to the ABC transporter superfamily. ABCA family.</text>
</comment>
<evidence type="ECO:0000256" key="9">
    <source>
        <dbReference type="SAM" id="MobiDB-lite"/>
    </source>
</evidence>
<proteinExistence type="inferred from homology"/>
<dbReference type="FunFam" id="3.40.50.300:FF:000335">
    <property type="entry name" value="ATP binding cassette subfamily A member 5"/>
    <property type="match status" value="1"/>
</dbReference>
<dbReference type="InterPro" id="IPR056264">
    <property type="entry name" value="R2_ABCA1-4-like"/>
</dbReference>
<feature type="transmembrane region" description="Helical" evidence="10">
    <location>
        <begin position="1338"/>
        <end position="1361"/>
    </location>
</feature>
<dbReference type="FunFam" id="3.40.50.300:FF:001253">
    <property type="entry name" value="ATP-binding cassette protein subfamily A, member 10"/>
    <property type="match status" value="1"/>
</dbReference>
<feature type="transmembrane region" description="Helical" evidence="10">
    <location>
        <begin position="1530"/>
        <end position="1552"/>
    </location>
</feature>
<keyword evidence="4 10" id="KW-0812">Transmembrane</keyword>
<dbReference type="EMBL" id="LR877145">
    <property type="protein sequence ID" value="CAD2212763.1"/>
    <property type="molecule type" value="Genomic_DNA"/>
</dbReference>
<evidence type="ECO:0000256" key="6">
    <source>
        <dbReference type="ARBA" id="ARBA00022840"/>
    </source>
</evidence>
<feature type="transmembrane region" description="Helical" evidence="10">
    <location>
        <begin position="606"/>
        <end position="627"/>
    </location>
</feature>
<dbReference type="InterPro" id="IPR003593">
    <property type="entry name" value="AAA+_ATPase"/>
</dbReference>
<reference evidence="12 13" key="1">
    <citation type="submission" date="2020-08" db="EMBL/GenBank/DDBJ databases">
        <authorList>
            <person name="Newling K."/>
            <person name="Davey J."/>
            <person name="Forrester S."/>
        </authorList>
    </citation>
    <scope>NUCLEOTIDE SEQUENCE [LARGE SCALE GENOMIC DNA]</scope>
    <source>
        <strain evidence="13">Crithidia deanei Carvalho (ATCC PRA-265)</strain>
    </source>
</reference>
<protein>
    <submittedName>
        <fullName evidence="12">ABC-2 family transporter protein/ABC transporter, putative</fullName>
    </submittedName>
</protein>